<accession>A0ABV6GXW4</accession>
<evidence type="ECO:0000313" key="3">
    <source>
        <dbReference type="Proteomes" id="UP001589785"/>
    </source>
</evidence>
<feature type="transmembrane region" description="Helical" evidence="1">
    <location>
        <begin position="29"/>
        <end position="45"/>
    </location>
</feature>
<reference evidence="2 3" key="1">
    <citation type="submission" date="2024-09" db="EMBL/GenBank/DDBJ databases">
        <authorList>
            <person name="Sun Q."/>
            <person name="Mori K."/>
        </authorList>
    </citation>
    <scope>NUCLEOTIDE SEQUENCE [LARGE SCALE GENOMIC DNA]</scope>
    <source>
        <strain evidence="2 3">CCM 7224</strain>
    </source>
</reference>
<dbReference type="EMBL" id="JBHLVN010000141">
    <property type="protein sequence ID" value="MFC0299043.1"/>
    <property type="molecule type" value="Genomic_DNA"/>
</dbReference>
<name>A0ABV6GXW4_9BACL</name>
<gene>
    <name evidence="2" type="ORF">ACFFHQ_17120</name>
</gene>
<dbReference type="Proteomes" id="UP001589785">
    <property type="component" value="Unassembled WGS sequence"/>
</dbReference>
<keyword evidence="1" id="KW-0472">Membrane</keyword>
<comment type="caution">
    <text evidence="2">The sequence shown here is derived from an EMBL/GenBank/DDBJ whole genome shotgun (WGS) entry which is preliminary data.</text>
</comment>
<dbReference type="RefSeq" id="WP_245629325.1">
    <property type="nucleotide sequence ID" value="NZ_JBHLVN010000141.1"/>
</dbReference>
<evidence type="ECO:0000256" key="1">
    <source>
        <dbReference type="SAM" id="Phobius"/>
    </source>
</evidence>
<evidence type="ECO:0000313" key="2">
    <source>
        <dbReference type="EMBL" id="MFC0299043.1"/>
    </source>
</evidence>
<keyword evidence="1" id="KW-0812">Transmembrane</keyword>
<organism evidence="2 3">
    <name type="scientific">Geobacillus jurassicus</name>
    <dbReference type="NCBI Taxonomy" id="235932"/>
    <lineage>
        <taxon>Bacteria</taxon>
        <taxon>Bacillati</taxon>
        <taxon>Bacillota</taxon>
        <taxon>Bacilli</taxon>
        <taxon>Bacillales</taxon>
        <taxon>Anoxybacillaceae</taxon>
        <taxon>Geobacillus</taxon>
    </lineage>
</organism>
<keyword evidence="3" id="KW-1185">Reference proteome</keyword>
<sequence>MRIRSFIWAALFAALTAVGGLIKIPVPGDLVLCVVCSVIAARVWPRIRPIIMTQRVGG</sequence>
<keyword evidence="1" id="KW-1133">Transmembrane helix</keyword>
<protein>
    <submittedName>
        <fullName evidence="2">Uncharacterized protein</fullName>
    </submittedName>
</protein>
<proteinExistence type="predicted"/>